<gene>
    <name evidence="5" type="ORF">E6C48_08430</name>
</gene>
<dbReference type="Gene3D" id="3.10.105.10">
    <property type="entry name" value="Dipeptide-binding Protein, Domain 3"/>
    <property type="match status" value="1"/>
</dbReference>
<dbReference type="Gene3D" id="3.90.76.10">
    <property type="entry name" value="Dipeptide-binding Protein, Domain 1"/>
    <property type="match status" value="1"/>
</dbReference>
<comment type="caution">
    <text evidence="5">The sequence shown here is derived from an EMBL/GenBank/DDBJ whole genome shotgun (WGS) entry which is preliminary data.</text>
</comment>
<dbReference type="Proteomes" id="UP000306441">
    <property type="component" value="Unassembled WGS sequence"/>
</dbReference>
<feature type="domain" description="Solute-binding protein family 5" evidence="4">
    <location>
        <begin position="52"/>
        <end position="406"/>
    </location>
</feature>
<dbReference type="InterPro" id="IPR000914">
    <property type="entry name" value="SBP_5_dom"/>
</dbReference>
<dbReference type="PANTHER" id="PTHR30290">
    <property type="entry name" value="PERIPLASMIC BINDING COMPONENT OF ABC TRANSPORTER"/>
    <property type="match status" value="1"/>
</dbReference>
<comment type="subcellular location">
    <subcellularLocation>
        <location evidence="1">Periplasm</location>
    </subcellularLocation>
</comment>
<evidence type="ECO:0000313" key="6">
    <source>
        <dbReference type="Proteomes" id="UP000306441"/>
    </source>
</evidence>
<evidence type="ECO:0000256" key="3">
    <source>
        <dbReference type="ARBA" id="ARBA00022729"/>
    </source>
</evidence>
<accession>A0ABY2QB64</accession>
<proteinExistence type="inferred from homology"/>
<keyword evidence="3" id="KW-0732">Signal</keyword>
<dbReference type="PANTHER" id="PTHR30290:SF38">
    <property type="entry name" value="D,D-DIPEPTIDE-BINDING PERIPLASMIC PROTEIN DDPA-RELATED"/>
    <property type="match status" value="1"/>
</dbReference>
<organism evidence="5 6">
    <name type="scientific">Ollibium composti</name>
    <dbReference type="NCBI Taxonomy" id="2675109"/>
    <lineage>
        <taxon>Bacteria</taxon>
        <taxon>Pseudomonadati</taxon>
        <taxon>Pseudomonadota</taxon>
        <taxon>Alphaproteobacteria</taxon>
        <taxon>Hyphomicrobiales</taxon>
        <taxon>Phyllobacteriaceae</taxon>
        <taxon>Ollibium</taxon>
    </lineage>
</organism>
<dbReference type="EMBL" id="SSNY01000004">
    <property type="protein sequence ID" value="THF58014.1"/>
    <property type="molecule type" value="Genomic_DNA"/>
</dbReference>
<dbReference type="PIRSF" id="PIRSF002741">
    <property type="entry name" value="MppA"/>
    <property type="match status" value="1"/>
</dbReference>
<protein>
    <submittedName>
        <fullName evidence="5">ABC transporter substrate-binding protein</fullName>
    </submittedName>
</protein>
<evidence type="ECO:0000256" key="1">
    <source>
        <dbReference type="ARBA" id="ARBA00004418"/>
    </source>
</evidence>
<reference evidence="5 6" key="1">
    <citation type="submission" date="2019-04" db="EMBL/GenBank/DDBJ databases">
        <title>Mesorhizobium composti sp. nov., isolated from compost.</title>
        <authorList>
            <person name="Lin S.-Y."/>
            <person name="Hameed A."/>
            <person name="Hsieh Y.-T."/>
            <person name="Young C.-C."/>
        </authorList>
    </citation>
    <scope>NUCLEOTIDE SEQUENCE [LARGE SCALE GENOMIC DNA]</scope>
    <source>
        <strain evidence="5 6">CC-YTH430</strain>
    </source>
</reference>
<dbReference type="CDD" id="cd08512">
    <property type="entry name" value="PBP2_NikA_DppA_OppA_like_7"/>
    <property type="match status" value="1"/>
</dbReference>
<comment type="similarity">
    <text evidence="2">Belongs to the bacterial solute-binding protein 5 family.</text>
</comment>
<sequence>MPASAADDVLTIGKSGDPDNIDPAVTVTNNSWTASYPAYERLVRFNGGSTDIAPEVAKSWTTSADMLTWTFTLGDGHTFADGKPVDAEAVKFSFDRVIKIGKGPMGSFEAIKSVEAVDPHTVKFTLKEPFAPFLSTLATSGGSIVNPAVMDKATGDDLGQGYLADHTMGSGPYQVKSWEKGQRIVMEPNPKWSGSELKFKEIDIKIIKEASARRLQLENGDLDIAEDIPIDQLQALKGKEGIKVVDEPSLYVTYLYLNNEKPPLDNVKVRQALSYAIDYKGIIDGIMLGQAEQMRGPIPKGLWGHDDTVMQYSYDPQKAKDLLKEAGVSDLSFNYLYAKTDPAWEQIGLVLQQNLADIGVKVKLQDFAYPTMRDKLNTGDFDIAAGNWSPDYGDPSMFMNFWFDSKLKGLPGDRAFYSNPKVDELIRKAAAGTDQKEREALYQEAQKITVEEAPYILLFQRNYQFAMRDNVKGYVYNPMLVQIFNFDSMSKGQ</sequence>
<keyword evidence="6" id="KW-1185">Reference proteome</keyword>
<evidence type="ECO:0000259" key="4">
    <source>
        <dbReference type="Pfam" id="PF00496"/>
    </source>
</evidence>
<dbReference type="InterPro" id="IPR039424">
    <property type="entry name" value="SBP_5"/>
</dbReference>
<dbReference type="InterPro" id="IPR030678">
    <property type="entry name" value="Peptide/Ni-bd"/>
</dbReference>
<name>A0ABY2QB64_9HYPH</name>
<evidence type="ECO:0000256" key="2">
    <source>
        <dbReference type="ARBA" id="ARBA00005695"/>
    </source>
</evidence>
<dbReference type="Gene3D" id="3.40.190.10">
    <property type="entry name" value="Periplasmic binding protein-like II"/>
    <property type="match status" value="1"/>
</dbReference>
<dbReference type="Pfam" id="PF00496">
    <property type="entry name" value="SBP_bac_5"/>
    <property type="match status" value="1"/>
</dbReference>
<evidence type="ECO:0000313" key="5">
    <source>
        <dbReference type="EMBL" id="THF58014.1"/>
    </source>
</evidence>
<dbReference type="SUPFAM" id="SSF53850">
    <property type="entry name" value="Periplasmic binding protein-like II"/>
    <property type="match status" value="1"/>
</dbReference>